<dbReference type="PANTHER" id="PTHR34997:SF2">
    <property type="entry name" value="LYSM DOMAIN-CONTAINING PROTEIN-RELATED"/>
    <property type="match status" value="1"/>
</dbReference>
<dbReference type="SMART" id="SM00257">
    <property type="entry name" value="LysM"/>
    <property type="match status" value="3"/>
</dbReference>
<keyword evidence="2 6" id="KW-0732">Signal</keyword>
<dbReference type="HOGENOM" id="CLU_010591_8_0_1"/>
<dbReference type="SUPFAM" id="SSF54106">
    <property type="entry name" value="LysM domain"/>
    <property type="match status" value="3"/>
</dbReference>
<gene>
    <name evidence="8" type="ORF">X797_011262</name>
</gene>
<comment type="similarity">
    <text evidence="4">Belongs to the secreted LysM effector family.</text>
</comment>
<reference evidence="8 9" key="1">
    <citation type="submission" date="2014-02" db="EMBL/GenBank/DDBJ databases">
        <title>The genome sequence of the entomopathogenic fungus Metarhizium robertsii ARSEF 2575.</title>
        <authorList>
            <person name="Giuliano Garisto Donzelli B."/>
            <person name="Roe B.A."/>
            <person name="Macmil S.L."/>
            <person name="Krasnoff S.B."/>
            <person name="Gibson D.M."/>
        </authorList>
    </citation>
    <scope>NUCLEOTIDE SEQUENCE [LARGE SCALE GENOMIC DNA]</scope>
    <source>
        <strain evidence="8 9">ARSEF 2575</strain>
    </source>
</reference>
<dbReference type="Pfam" id="PF01476">
    <property type="entry name" value="LysM"/>
    <property type="match status" value="2"/>
</dbReference>
<evidence type="ECO:0000256" key="4">
    <source>
        <dbReference type="ARBA" id="ARBA00044955"/>
    </source>
</evidence>
<accession>A0A014MWG0</accession>
<keyword evidence="3" id="KW-0843">Virulence</keyword>
<evidence type="ECO:0000313" key="9">
    <source>
        <dbReference type="Proteomes" id="UP000030151"/>
    </source>
</evidence>
<dbReference type="InterPro" id="IPR018392">
    <property type="entry name" value="LysM"/>
</dbReference>
<feature type="region of interest" description="Disordered" evidence="5">
    <location>
        <begin position="106"/>
        <end position="129"/>
    </location>
</feature>
<dbReference type="InterPro" id="IPR052210">
    <property type="entry name" value="LysM1-like"/>
</dbReference>
<evidence type="ECO:0000256" key="3">
    <source>
        <dbReference type="ARBA" id="ARBA00023026"/>
    </source>
</evidence>
<dbReference type="AlphaFoldDB" id="A0A014MWG0"/>
<name>A0A014MWG0_9HYPO</name>
<evidence type="ECO:0000256" key="1">
    <source>
        <dbReference type="ARBA" id="ARBA00022669"/>
    </source>
</evidence>
<evidence type="ECO:0000256" key="2">
    <source>
        <dbReference type="ARBA" id="ARBA00022729"/>
    </source>
</evidence>
<dbReference type="GO" id="GO:0008061">
    <property type="term" value="F:chitin binding"/>
    <property type="evidence" value="ECO:0007669"/>
    <property type="project" value="UniProtKB-KW"/>
</dbReference>
<dbReference type="Gene3D" id="3.10.350.10">
    <property type="entry name" value="LysM domain"/>
    <property type="match status" value="4"/>
</dbReference>
<keyword evidence="1" id="KW-0147">Chitin-binding</keyword>
<organism evidence="8 9">
    <name type="scientific">Metarhizium robertsii</name>
    <dbReference type="NCBI Taxonomy" id="568076"/>
    <lineage>
        <taxon>Eukaryota</taxon>
        <taxon>Fungi</taxon>
        <taxon>Dikarya</taxon>
        <taxon>Ascomycota</taxon>
        <taxon>Pezizomycotina</taxon>
        <taxon>Sordariomycetes</taxon>
        <taxon>Hypocreomycetidae</taxon>
        <taxon>Hypocreales</taxon>
        <taxon>Clavicipitaceae</taxon>
        <taxon>Metarhizium</taxon>
    </lineage>
</organism>
<feature type="domain" description="LysM" evidence="7">
    <location>
        <begin position="209"/>
        <end position="256"/>
    </location>
</feature>
<evidence type="ECO:0000256" key="6">
    <source>
        <dbReference type="SAM" id="SignalP"/>
    </source>
</evidence>
<feature type="signal peptide" evidence="6">
    <location>
        <begin position="1"/>
        <end position="21"/>
    </location>
</feature>
<dbReference type="PANTHER" id="PTHR34997">
    <property type="entry name" value="AM15"/>
    <property type="match status" value="1"/>
</dbReference>
<protein>
    <submittedName>
        <fullName evidence="8">LysM domain protein</fullName>
    </submittedName>
</protein>
<dbReference type="InterPro" id="IPR036779">
    <property type="entry name" value="LysM_dom_sf"/>
</dbReference>
<dbReference type="CDD" id="cd00118">
    <property type="entry name" value="LysM"/>
    <property type="match status" value="2"/>
</dbReference>
<feature type="domain" description="LysM" evidence="7">
    <location>
        <begin position="284"/>
        <end position="332"/>
    </location>
</feature>
<evidence type="ECO:0000313" key="8">
    <source>
        <dbReference type="EMBL" id="EXU95644.1"/>
    </source>
</evidence>
<proteinExistence type="inferred from homology"/>
<feature type="chain" id="PRO_5001472711" evidence="6">
    <location>
        <begin position="22"/>
        <end position="455"/>
    </location>
</feature>
<dbReference type="Proteomes" id="UP000030151">
    <property type="component" value="Unassembled WGS sequence"/>
</dbReference>
<evidence type="ECO:0000259" key="7">
    <source>
        <dbReference type="PROSITE" id="PS51782"/>
    </source>
</evidence>
<evidence type="ECO:0000256" key="5">
    <source>
        <dbReference type="SAM" id="MobiDB-lite"/>
    </source>
</evidence>
<dbReference type="EMBL" id="JELW01000070">
    <property type="protein sequence ID" value="EXU95644.1"/>
    <property type="molecule type" value="Genomic_DNA"/>
</dbReference>
<comment type="caution">
    <text evidence="8">The sequence shown here is derived from an EMBL/GenBank/DDBJ whole genome shotgun (WGS) entry which is preliminary data.</text>
</comment>
<dbReference type="PROSITE" id="PS51782">
    <property type="entry name" value="LYSM"/>
    <property type="match status" value="3"/>
</dbReference>
<feature type="compositionally biased region" description="Polar residues" evidence="5">
    <location>
        <begin position="108"/>
        <end position="129"/>
    </location>
</feature>
<feature type="domain" description="LysM" evidence="7">
    <location>
        <begin position="136"/>
        <end position="183"/>
    </location>
</feature>
<dbReference type="eggNOG" id="KOG2806">
    <property type="taxonomic scope" value="Eukaryota"/>
</dbReference>
<sequence length="455" mass="49545">MLTTQFLAAWVSVAPIAAAVAVESAGDHVEIFQRQDGHVAPGTASDCTFYETVNESTQNCEYWETSWSISHADFVDWNPSVKSDCSGLMVGNSYCVEVNYGVPRPAKTASSTQSTKPTAGSKASPTQPGLAQDCTAFYQAKSGDTCEKIVTSYGTFSLDDFFRWNPAVGPSCSRLLANYYYCVAAPGSFSKPTTGPSPTQSGIAKDCTTFYKVQPGDSCQGIVDEYGTFSLQDFNKWNPAVGLDCRSLLAGYHVCAGVPGTPTEKPKPDGPSPRQPGIVKTCDKYYRALSGDTCQGIVDKHGGNLKLQDFYTWNPAVKNDCSGLWMGYYYCVRVPPMFQVKAMYHADCSGKEHDRVTIANKNDGLCLNTNCAVASLDIDAVGQCPEGQVQISYWERPGCTGKWYGYGYASIGQCRKLWTEGWKFKAVHLRCADEKDDCVTKGTCKFDAEPANFVC</sequence>